<feature type="transmembrane region" description="Helical" evidence="6">
    <location>
        <begin position="151"/>
        <end position="174"/>
    </location>
</feature>
<evidence type="ECO:0000256" key="2">
    <source>
        <dbReference type="ARBA" id="ARBA00022448"/>
    </source>
</evidence>
<feature type="transmembrane region" description="Helical" evidence="6">
    <location>
        <begin position="20"/>
        <end position="41"/>
    </location>
</feature>
<dbReference type="SUPFAM" id="SSF103473">
    <property type="entry name" value="MFS general substrate transporter"/>
    <property type="match status" value="1"/>
</dbReference>
<gene>
    <name evidence="8" type="ORF">ABN16_04065</name>
</gene>
<feature type="transmembrane region" description="Helical" evidence="6">
    <location>
        <begin position="327"/>
        <end position="344"/>
    </location>
</feature>
<dbReference type="AlphaFoldDB" id="A0AAC8UTT6"/>
<protein>
    <submittedName>
        <fullName evidence="8">Major facilitator transporter</fullName>
    </submittedName>
</protein>
<dbReference type="PROSITE" id="PS50850">
    <property type="entry name" value="MFS"/>
    <property type="match status" value="1"/>
</dbReference>
<evidence type="ECO:0000313" key="8">
    <source>
        <dbReference type="EMBL" id="AKP64250.1"/>
    </source>
</evidence>
<dbReference type="GO" id="GO:0005886">
    <property type="term" value="C:plasma membrane"/>
    <property type="evidence" value="ECO:0007669"/>
    <property type="project" value="UniProtKB-SubCell"/>
</dbReference>
<name>A0AAC8UTT6_9LACO</name>
<organism evidence="8 9">
    <name type="scientific">Levilactobacillus koreensis</name>
    <dbReference type="NCBI Taxonomy" id="637971"/>
    <lineage>
        <taxon>Bacteria</taxon>
        <taxon>Bacillati</taxon>
        <taxon>Bacillota</taxon>
        <taxon>Bacilli</taxon>
        <taxon>Lactobacillales</taxon>
        <taxon>Lactobacillaceae</taxon>
        <taxon>Levilactobacillus</taxon>
    </lineage>
</organism>
<evidence type="ECO:0000256" key="3">
    <source>
        <dbReference type="ARBA" id="ARBA00022692"/>
    </source>
</evidence>
<dbReference type="Gene3D" id="1.20.1250.20">
    <property type="entry name" value="MFS general substrate transporter like domains"/>
    <property type="match status" value="2"/>
</dbReference>
<dbReference type="EMBL" id="CP012033">
    <property type="protein sequence ID" value="AKP64250.1"/>
    <property type="molecule type" value="Genomic_DNA"/>
</dbReference>
<dbReference type="GO" id="GO:0022857">
    <property type="term" value="F:transmembrane transporter activity"/>
    <property type="evidence" value="ECO:0007669"/>
    <property type="project" value="InterPro"/>
</dbReference>
<evidence type="ECO:0000256" key="4">
    <source>
        <dbReference type="ARBA" id="ARBA00022989"/>
    </source>
</evidence>
<evidence type="ECO:0000256" key="1">
    <source>
        <dbReference type="ARBA" id="ARBA00004651"/>
    </source>
</evidence>
<evidence type="ECO:0000256" key="5">
    <source>
        <dbReference type="ARBA" id="ARBA00023136"/>
    </source>
</evidence>
<feature type="transmembrane region" description="Helical" evidence="6">
    <location>
        <begin position="53"/>
        <end position="79"/>
    </location>
</feature>
<accession>A0AAC8UTT6</accession>
<comment type="subcellular location">
    <subcellularLocation>
        <location evidence="1">Cell membrane</location>
        <topology evidence="1">Multi-pass membrane protein</topology>
    </subcellularLocation>
</comment>
<feature type="transmembrane region" description="Helical" evidence="6">
    <location>
        <begin position="267"/>
        <end position="290"/>
    </location>
</feature>
<dbReference type="KEGG" id="lko:ABN16_04065"/>
<evidence type="ECO:0000256" key="6">
    <source>
        <dbReference type="SAM" id="Phobius"/>
    </source>
</evidence>
<reference evidence="8 9" key="1">
    <citation type="submission" date="2015-07" db="EMBL/GenBank/DDBJ databases">
        <title>Lactobacillus korensis/26-25/ whole genome sequencing.</title>
        <authorList>
            <person name="Kim M.K."/>
            <person name="Im W.-T."/>
            <person name="Srinivasan S."/>
            <person name="Lee J.-J."/>
        </authorList>
    </citation>
    <scope>NUCLEOTIDE SEQUENCE [LARGE SCALE GENOMIC DNA]</scope>
    <source>
        <strain evidence="8 9">26-25</strain>
    </source>
</reference>
<dbReference type="PANTHER" id="PTHR23528">
    <property type="match status" value="1"/>
</dbReference>
<keyword evidence="2" id="KW-0813">Transport</keyword>
<feature type="domain" description="Major facilitator superfamily (MFS) profile" evidence="7">
    <location>
        <begin position="18"/>
        <end position="415"/>
    </location>
</feature>
<keyword evidence="4 6" id="KW-1133">Transmembrane helix</keyword>
<dbReference type="PROSITE" id="PS00216">
    <property type="entry name" value="SUGAR_TRANSPORT_1"/>
    <property type="match status" value="1"/>
</dbReference>
<dbReference type="InterPro" id="IPR020846">
    <property type="entry name" value="MFS_dom"/>
</dbReference>
<keyword evidence="9" id="KW-1185">Reference proteome</keyword>
<feature type="transmembrane region" description="Helical" evidence="6">
    <location>
        <begin position="91"/>
        <end position="111"/>
    </location>
</feature>
<feature type="transmembrane region" description="Helical" evidence="6">
    <location>
        <begin position="365"/>
        <end position="386"/>
    </location>
</feature>
<dbReference type="RefSeq" id="WP_048733132.1">
    <property type="nucleotide sequence ID" value="NZ_CP012033.1"/>
</dbReference>
<dbReference type="PANTHER" id="PTHR23528:SF1">
    <property type="entry name" value="MAJOR FACILITATOR SUPERFAMILY (MFS) PROFILE DOMAIN-CONTAINING PROTEIN"/>
    <property type="match status" value="1"/>
</dbReference>
<feature type="transmembrane region" description="Helical" evidence="6">
    <location>
        <begin position="302"/>
        <end position="321"/>
    </location>
</feature>
<dbReference type="InterPro" id="IPR005829">
    <property type="entry name" value="Sugar_transporter_CS"/>
</dbReference>
<feature type="transmembrane region" description="Helical" evidence="6">
    <location>
        <begin position="117"/>
        <end position="139"/>
    </location>
</feature>
<sequence length="415" mass="44000">MDNTNKQIAMSKSSKIRFSASFFIFALLWMGGLGIVAAVLLPQHLKDIMGPSAATAVFGVLNAATAISSLVANLLFGNLSDRTRSRFGRRTPWVVAGGLVGGLSLFLIGLFTNVWAIGIAYCISMFGLNMMIAPVIATLSDRVSDDMRATMSAFMSAGTTCGTSLGTLIGARFISIQIPGFIVAGILMGIAGICTVIVWPNERSAKDLPEVTGGVSELLASFRPPVKGARDFWLAFVGRTLLIFSYYMIFNYQLYILESYIGQGKTAAAATISVMSIITMIVGLVGSLTSGAISDAIGRRKLPVIVASILLAIGYLLPWVMRSPLSMMLFAGFAGLGYAVYGAVDQALNIDVLPNKEEAGKDLGILNIATTLGQTVGPIVTSVVVVMGGYKLVFPIAIAFVLIACIFIQMIRSTK</sequence>
<feature type="transmembrane region" description="Helical" evidence="6">
    <location>
        <begin position="392"/>
        <end position="411"/>
    </location>
</feature>
<feature type="transmembrane region" description="Helical" evidence="6">
    <location>
        <begin position="232"/>
        <end position="255"/>
    </location>
</feature>
<keyword evidence="5 6" id="KW-0472">Membrane</keyword>
<dbReference type="InterPro" id="IPR036259">
    <property type="entry name" value="MFS_trans_sf"/>
</dbReference>
<dbReference type="InterPro" id="IPR011701">
    <property type="entry name" value="MFS"/>
</dbReference>
<dbReference type="Pfam" id="PF07690">
    <property type="entry name" value="MFS_1"/>
    <property type="match status" value="1"/>
</dbReference>
<evidence type="ECO:0000259" key="7">
    <source>
        <dbReference type="PROSITE" id="PS50850"/>
    </source>
</evidence>
<feature type="transmembrane region" description="Helical" evidence="6">
    <location>
        <begin position="180"/>
        <end position="199"/>
    </location>
</feature>
<proteinExistence type="predicted"/>
<dbReference type="Proteomes" id="UP000036000">
    <property type="component" value="Chromosome"/>
</dbReference>
<keyword evidence="3 6" id="KW-0812">Transmembrane</keyword>
<evidence type="ECO:0000313" key="9">
    <source>
        <dbReference type="Proteomes" id="UP000036000"/>
    </source>
</evidence>